<dbReference type="PANTHER" id="PTHR38588">
    <property type="entry name" value="BLL0334 PROTEIN"/>
    <property type="match status" value="1"/>
</dbReference>
<evidence type="ECO:0008006" key="2">
    <source>
        <dbReference type="Google" id="ProtNLM"/>
    </source>
</evidence>
<protein>
    <recommendedName>
        <fullName evidence="2">Carbon monoxide dehydrogenase subunit G</fullName>
    </recommendedName>
</protein>
<dbReference type="SUPFAM" id="SSF55961">
    <property type="entry name" value="Bet v1-like"/>
    <property type="match status" value="1"/>
</dbReference>
<proteinExistence type="predicted"/>
<dbReference type="EMBL" id="UINC01077296">
    <property type="protein sequence ID" value="SVC17296.1"/>
    <property type="molecule type" value="Genomic_DNA"/>
</dbReference>
<dbReference type="AlphaFoldDB" id="A0A382JZX5"/>
<gene>
    <name evidence="1" type="ORF">METZ01_LOCUS270150</name>
</gene>
<dbReference type="PANTHER" id="PTHR38588:SF1">
    <property type="entry name" value="BLL0334 PROTEIN"/>
    <property type="match status" value="1"/>
</dbReference>
<sequence>MKIENHFVVDATCEKVWQAINDPTLIARCIPGCESIEVTEQGKFRATISVRLGTVNARFNLVVEITEELPPHHQRSIMRGEEGTRASTLRAVNVLSLKAVNAHSTSVSFNSEVTITGRLGRFGLGVMRKKADALGREFTESFQEQVEMLST</sequence>
<dbReference type="Pfam" id="PF06240">
    <property type="entry name" value="COXG"/>
    <property type="match status" value="1"/>
</dbReference>
<name>A0A382JZX5_9ZZZZ</name>
<dbReference type="InterPro" id="IPR010419">
    <property type="entry name" value="CO_DH_gsu"/>
</dbReference>
<organism evidence="1">
    <name type="scientific">marine metagenome</name>
    <dbReference type="NCBI Taxonomy" id="408172"/>
    <lineage>
        <taxon>unclassified sequences</taxon>
        <taxon>metagenomes</taxon>
        <taxon>ecological metagenomes</taxon>
    </lineage>
</organism>
<accession>A0A382JZX5</accession>
<dbReference type="Gene3D" id="3.30.530.20">
    <property type="match status" value="1"/>
</dbReference>
<evidence type="ECO:0000313" key="1">
    <source>
        <dbReference type="EMBL" id="SVC17296.1"/>
    </source>
</evidence>
<dbReference type="InterPro" id="IPR023393">
    <property type="entry name" value="START-like_dom_sf"/>
</dbReference>
<reference evidence="1" key="1">
    <citation type="submission" date="2018-05" db="EMBL/GenBank/DDBJ databases">
        <authorList>
            <person name="Lanie J.A."/>
            <person name="Ng W.-L."/>
            <person name="Kazmierczak K.M."/>
            <person name="Andrzejewski T.M."/>
            <person name="Davidsen T.M."/>
            <person name="Wayne K.J."/>
            <person name="Tettelin H."/>
            <person name="Glass J.I."/>
            <person name="Rusch D."/>
            <person name="Podicherti R."/>
            <person name="Tsui H.-C.T."/>
            <person name="Winkler M.E."/>
        </authorList>
    </citation>
    <scope>NUCLEOTIDE SEQUENCE</scope>
</reference>